<keyword evidence="6" id="KW-1185">Reference proteome</keyword>
<evidence type="ECO:0000313" key="5">
    <source>
        <dbReference type="EMBL" id="MFD0963073.1"/>
    </source>
</evidence>
<dbReference type="EMBL" id="JBHTJM010000003">
    <property type="protein sequence ID" value="MFD0963073.1"/>
    <property type="molecule type" value="Genomic_DNA"/>
</dbReference>
<accession>A0ABW3HZW5</accession>
<name>A0ABW3HZW5_9FLAO</name>
<dbReference type="InterPro" id="IPR016039">
    <property type="entry name" value="Thiolase-like"/>
</dbReference>
<evidence type="ECO:0000259" key="3">
    <source>
        <dbReference type="Pfam" id="PF08541"/>
    </source>
</evidence>
<dbReference type="PANTHER" id="PTHR34069:SF2">
    <property type="entry name" value="BETA-KETOACYL-[ACYL-CARRIER-PROTEIN] SYNTHASE III"/>
    <property type="match status" value="1"/>
</dbReference>
<feature type="domain" description="Beta-ketoacyl-[acyl-carrier-protein] synthase III N-terminal" evidence="4">
    <location>
        <begin position="117"/>
        <end position="193"/>
    </location>
</feature>
<proteinExistence type="predicted"/>
<keyword evidence="2" id="KW-0012">Acyltransferase</keyword>
<evidence type="ECO:0000259" key="4">
    <source>
        <dbReference type="Pfam" id="PF08545"/>
    </source>
</evidence>
<evidence type="ECO:0000256" key="1">
    <source>
        <dbReference type="ARBA" id="ARBA00022679"/>
    </source>
</evidence>
<sequence>MENTTIKSLAIKMPKNSIANDQPPYSEIEVISNTWFRFWGVDSRHIIDRESGETAIDLALDASKKAIELAGITPQDVDLILCNSTCFDGWSEDFTKVYPRLSQEIKRKLSCTKAVVLDVDQECLTFLVSMQMANGYLKTGGFKNVLVCASEYISSILDFTDKSSTIFADGAVAAILNKGEGKSGLLSSAFKTNAEVYDLAVAQWRNPWYPKNGEVKPKDYNLYFTIEEDTQAKMQKFIPIMVPEMIKEALGKINMSTEDVDFYIFHQTSKTMVDIWANAVDIDYDKYILTVQNYGCLASASTPVTLYEAIKQGRVKEGDTVVIAGAAIGWGFGAQVWKIGEQIKIN</sequence>
<dbReference type="InterPro" id="IPR013747">
    <property type="entry name" value="ACP_syn_III_C"/>
</dbReference>
<dbReference type="Gene3D" id="3.40.47.10">
    <property type="match status" value="2"/>
</dbReference>
<comment type="caution">
    <text evidence="5">The sequence shown here is derived from an EMBL/GenBank/DDBJ whole genome shotgun (WGS) entry which is preliminary data.</text>
</comment>
<dbReference type="RefSeq" id="WP_377713406.1">
    <property type="nucleotide sequence ID" value="NZ_JBHTJM010000003.1"/>
</dbReference>
<protein>
    <submittedName>
        <fullName evidence="5">3-oxoacyl-ACP synthase III family protein</fullName>
    </submittedName>
</protein>
<gene>
    <name evidence="5" type="ORF">ACFQ1O_03530</name>
</gene>
<dbReference type="CDD" id="cd00830">
    <property type="entry name" value="KAS_III"/>
    <property type="match status" value="1"/>
</dbReference>
<organism evidence="5 6">
    <name type="scientific">Pseudofulvibacter geojedonensis</name>
    <dbReference type="NCBI Taxonomy" id="1123758"/>
    <lineage>
        <taxon>Bacteria</taxon>
        <taxon>Pseudomonadati</taxon>
        <taxon>Bacteroidota</taxon>
        <taxon>Flavobacteriia</taxon>
        <taxon>Flavobacteriales</taxon>
        <taxon>Flavobacteriaceae</taxon>
        <taxon>Pseudofulvibacter</taxon>
    </lineage>
</organism>
<evidence type="ECO:0000313" key="6">
    <source>
        <dbReference type="Proteomes" id="UP001596997"/>
    </source>
</evidence>
<feature type="domain" description="Beta-ketoacyl-[acyl-carrier-protein] synthase III C-terminal" evidence="3">
    <location>
        <begin position="252"/>
        <end position="339"/>
    </location>
</feature>
<keyword evidence="1" id="KW-0808">Transferase</keyword>
<dbReference type="SUPFAM" id="SSF53901">
    <property type="entry name" value="Thiolase-like"/>
    <property type="match status" value="1"/>
</dbReference>
<dbReference type="InterPro" id="IPR013751">
    <property type="entry name" value="ACP_syn_III_N"/>
</dbReference>
<dbReference type="Pfam" id="PF08545">
    <property type="entry name" value="ACP_syn_III"/>
    <property type="match status" value="1"/>
</dbReference>
<dbReference type="Proteomes" id="UP001596997">
    <property type="component" value="Unassembled WGS sequence"/>
</dbReference>
<evidence type="ECO:0000256" key="2">
    <source>
        <dbReference type="ARBA" id="ARBA00023315"/>
    </source>
</evidence>
<reference evidence="6" key="1">
    <citation type="journal article" date="2019" name="Int. J. Syst. Evol. Microbiol.">
        <title>The Global Catalogue of Microorganisms (GCM) 10K type strain sequencing project: providing services to taxonomists for standard genome sequencing and annotation.</title>
        <authorList>
            <consortium name="The Broad Institute Genomics Platform"/>
            <consortium name="The Broad Institute Genome Sequencing Center for Infectious Disease"/>
            <person name="Wu L."/>
            <person name="Ma J."/>
        </authorList>
    </citation>
    <scope>NUCLEOTIDE SEQUENCE [LARGE SCALE GENOMIC DNA]</scope>
    <source>
        <strain evidence="6">CCUG 62114</strain>
    </source>
</reference>
<dbReference type="PANTHER" id="PTHR34069">
    <property type="entry name" value="3-OXOACYL-[ACYL-CARRIER-PROTEIN] SYNTHASE 3"/>
    <property type="match status" value="1"/>
</dbReference>
<dbReference type="Pfam" id="PF08541">
    <property type="entry name" value="ACP_syn_III_C"/>
    <property type="match status" value="1"/>
</dbReference>